<comment type="caution">
    <text evidence="2">The sequence shown here is derived from an EMBL/GenBank/DDBJ whole genome shotgun (WGS) entry which is preliminary data.</text>
</comment>
<gene>
    <name evidence="2" type="ORF">C7449_102178</name>
</gene>
<sequence length="85" mass="10299">MSNDNMRNREKKHPHPHPIAIRPQDLADRLGVTRRYVYHLLRHPDTTRRLPAPFKIGRATFWRADEVQEWFDRQAERRLSAWMPS</sequence>
<keyword evidence="3" id="KW-1185">Reference proteome</keyword>
<protein>
    <submittedName>
        <fullName evidence="2">Helix-turn-helix protein</fullName>
    </submittedName>
</protein>
<dbReference type="RefSeq" id="WP_108001599.1">
    <property type="nucleotide sequence ID" value="NZ_JBHEEX010000001.1"/>
</dbReference>
<name>A0A2T5BED0_MYCDI</name>
<accession>A0A2T5BED0</accession>
<evidence type="ECO:0000313" key="2">
    <source>
        <dbReference type="EMBL" id="PTM97308.1"/>
    </source>
</evidence>
<dbReference type="Proteomes" id="UP000241247">
    <property type="component" value="Unassembled WGS sequence"/>
</dbReference>
<reference evidence="2 3" key="1">
    <citation type="submission" date="2018-04" db="EMBL/GenBank/DDBJ databases">
        <title>Genomic Encyclopedia of Type Strains, Phase IV (KMG-IV): sequencing the most valuable type-strain genomes for metagenomic binning, comparative biology and taxonomic classification.</title>
        <authorList>
            <person name="Goeker M."/>
        </authorList>
    </citation>
    <scope>NUCLEOTIDE SEQUENCE [LARGE SCALE GENOMIC DNA]</scope>
    <source>
        <strain evidence="2 3">DSM 7138</strain>
    </source>
</reference>
<dbReference type="Gene3D" id="1.10.238.160">
    <property type="match status" value="1"/>
</dbReference>
<feature type="region of interest" description="Disordered" evidence="1">
    <location>
        <begin position="1"/>
        <end position="21"/>
    </location>
</feature>
<proteinExistence type="predicted"/>
<dbReference type="AlphaFoldDB" id="A0A2T5BED0"/>
<dbReference type="EMBL" id="PZZZ01000002">
    <property type="protein sequence ID" value="PTM97308.1"/>
    <property type="molecule type" value="Genomic_DNA"/>
</dbReference>
<dbReference type="OrthoDB" id="8091188at2"/>
<evidence type="ECO:0000256" key="1">
    <source>
        <dbReference type="SAM" id="MobiDB-lite"/>
    </source>
</evidence>
<organism evidence="2 3">
    <name type="scientific">Mycoplana dimorpha</name>
    <dbReference type="NCBI Taxonomy" id="28320"/>
    <lineage>
        <taxon>Bacteria</taxon>
        <taxon>Pseudomonadati</taxon>
        <taxon>Pseudomonadota</taxon>
        <taxon>Alphaproteobacteria</taxon>
        <taxon>Hyphomicrobiales</taxon>
        <taxon>Rhizobiaceae</taxon>
        <taxon>Mycoplana</taxon>
    </lineage>
</organism>
<evidence type="ECO:0000313" key="3">
    <source>
        <dbReference type="Proteomes" id="UP000241247"/>
    </source>
</evidence>